<name>H2XRR8_CIOIN</name>
<evidence type="ECO:0000256" key="2">
    <source>
        <dbReference type="ARBA" id="ARBA00023002"/>
    </source>
</evidence>
<reference evidence="4" key="4">
    <citation type="submission" date="2025-09" db="UniProtKB">
        <authorList>
            <consortium name="Ensembl"/>
        </authorList>
    </citation>
    <scope>IDENTIFICATION</scope>
</reference>
<dbReference type="GO" id="GO:0016491">
    <property type="term" value="F:oxidoreductase activity"/>
    <property type="evidence" value="ECO:0007669"/>
    <property type="project" value="UniProtKB-KW"/>
</dbReference>
<reference evidence="5" key="1">
    <citation type="journal article" date="2002" name="Science">
        <title>The draft genome of Ciona intestinalis: insights into chordate and vertebrate origins.</title>
        <authorList>
            <person name="Dehal P."/>
            <person name="Satou Y."/>
            <person name="Campbell R.K."/>
            <person name="Chapman J."/>
            <person name="Degnan B."/>
            <person name="De Tomaso A."/>
            <person name="Davidson B."/>
            <person name="Di Gregorio A."/>
            <person name="Gelpke M."/>
            <person name="Goodstein D.M."/>
            <person name="Harafuji N."/>
            <person name="Hastings K.E."/>
            <person name="Ho I."/>
            <person name="Hotta K."/>
            <person name="Huang W."/>
            <person name="Kawashima T."/>
            <person name="Lemaire P."/>
            <person name="Martinez D."/>
            <person name="Meinertzhagen I.A."/>
            <person name="Necula S."/>
            <person name="Nonaka M."/>
            <person name="Putnam N."/>
            <person name="Rash S."/>
            <person name="Saiga H."/>
            <person name="Satake M."/>
            <person name="Terry A."/>
            <person name="Yamada L."/>
            <person name="Wang H.G."/>
            <person name="Awazu S."/>
            <person name="Azumi K."/>
            <person name="Boore J."/>
            <person name="Branno M."/>
            <person name="Chin-Bow S."/>
            <person name="DeSantis R."/>
            <person name="Doyle S."/>
            <person name="Francino P."/>
            <person name="Keys D.N."/>
            <person name="Haga S."/>
            <person name="Hayashi H."/>
            <person name="Hino K."/>
            <person name="Imai K.S."/>
            <person name="Inaba K."/>
            <person name="Kano S."/>
            <person name="Kobayashi K."/>
            <person name="Kobayashi M."/>
            <person name="Lee B.I."/>
            <person name="Makabe K.W."/>
            <person name="Manohar C."/>
            <person name="Matassi G."/>
            <person name="Medina M."/>
            <person name="Mochizuki Y."/>
            <person name="Mount S."/>
            <person name="Morishita T."/>
            <person name="Miura S."/>
            <person name="Nakayama A."/>
            <person name="Nishizaka S."/>
            <person name="Nomoto H."/>
            <person name="Ohta F."/>
            <person name="Oishi K."/>
            <person name="Rigoutsos I."/>
            <person name="Sano M."/>
            <person name="Sasaki A."/>
            <person name="Sasakura Y."/>
            <person name="Shoguchi E."/>
            <person name="Shin-i T."/>
            <person name="Spagnuolo A."/>
            <person name="Stainier D."/>
            <person name="Suzuki M.M."/>
            <person name="Tassy O."/>
            <person name="Takatori N."/>
            <person name="Tokuoka M."/>
            <person name="Yagi K."/>
            <person name="Yoshizaki F."/>
            <person name="Wada S."/>
            <person name="Zhang C."/>
            <person name="Hyatt P.D."/>
            <person name="Larimer F."/>
            <person name="Detter C."/>
            <person name="Doggett N."/>
            <person name="Glavina T."/>
            <person name="Hawkins T."/>
            <person name="Richardson P."/>
            <person name="Lucas S."/>
            <person name="Kohara Y."/>
            <person name="Levine M."/>
            <person name="Satoh N."/>
            <person name="Rokhsar D.S."/>
        </authorList>
    </citation>
    <scope>NUCLEOTIDE SEQUENCE [LARGE SCALE GENOMIC DNA]</scope>
</reference>
<dbReference type="GeneTree" id="ENSGT00940000175548"/>
<accession>H2XRR8</accession>
<evidence type="ECO:0000256" key="3">
    <source>
        <dbReference type="SAM" id="Phobius"/>
    </source>
</evidence>
<protein>
    <submittedName>
        <fullName evidence="4">Uncharacterized protein</fullName>
    </submittedName>
</protein>
<dbReference type="Gene3D" id="3.40.50.720">
    <property type="entry name" value="NAD(P)-binding Rossmann-like Domain"/>
    <property type="match status" value="1"/>
</dbReference>
<dbReference type="PANTHER" id="PTHR44196:SF1">
    <property type="entry name" value="DEHYDROGENASE_REDUCTASE SDR FAMILY MEMBER 7B"/>
    <property type="match status" value="1"/>
</dbReference>
<dbReference type="Proteomes" id="UP000008144">
    <property type="component" value="Chromosome 11"/>
</dbReference>
<dbReference type="SUPFAM" id="SSF51735">
    <property type="entry name" value="NAD(P)-binding Rossmann-fold domains"/>
    <property type="match status" value="1"/>
</dbReference>
<proteinExistence type="inferred from homology"/>
<keyword evidence="3" id="KW-0812">Transmembrane</keyword>
<dbReference type="AlphaFoldDB" id="H2XRR8"/>
<dbReference type="InParanoid" id="H2XRR8"/>
<keyword evidence="5" id="KW-1185">Reference proteome</keyword>
<keyword evidence="3" id="KW-1133">Transmembrane helix</keyword>
<dbReference type="HOGENOM" id="CLU_2372116_0_0_1"/>
<dbReference type="STRING" id="7719.ENSCINP00000032352"/>
<comment type="similarity">
    <text evidence="1">Belongs to the short-chain dehydrogenases/reductases (SDR) family.</text>
</comment>
<dbReference type="EMBL" id="EAAA01000726">
    <property type="status" value="NOT_ANNOTATED_CDS"/>
    <property type="molecule type" value="Genomic_DNA"/>
</dbReference>
<keyword evidence="3" id="KW-0472">Membrane</keyword>
<dbReference type="InterPro" id="IPR036291">
    <property type="entry name" value="NAD(P)-bd_dom_sf"/>
</dbReference>
<sequence>MHKDNINVLVVNPGYVNTNLSLNALQGDGSVYGKTDETTAKGLDPDYLAQQIVDAVELGKTEITPAPFHHILAIWIRLIFPKLYFWIMKKRAKKC</sequence>
<evidence type="ECO:0000313" key="5">
    <source>
        <dbReference type="Proteomes" id="UP000008144"/>
    </source>
</evidence>
<keyword evidence="2" id="KW-0560">Oxidoreductase</keyword>
<evidence type="ECO:0000256" key="1">
    <source>
        <dbReference type="ARBA" id="ARBA00006484"/>
    </source>
</evidence>
<reference evidence="4" key="3">
    <citation type="submission" date="2025-08" db="UniProtKB">
        <authorList>
            <consortium name="Ensembl"/>
        </authorList>
    </citation>
    <scope>IDENTIFICATION</scope>
</reference>
<dbReference type="Ensembl" id="ENSCINT00000037342.1">
    <property type="protein sequence ID" value="ENSCINP00000032352.1"/>
    <property type="gene ID" value="ENSCING00000018154.1"/>
</dbReference>
<feature type="transmembrane region" description="Helical" evidence="3">
    <location>
        <begin position="68"/>
        <end position="87"/>
    </location>
</feature>
<dbReference type="PANTHER" id="PTHR44196">
    <property type="entry name" value="DEHYDROGENASE/REDUCTASE SDR FAMILY MEMBER 7B"/>
    <property type="match status" value="1"/>
</dbReference>
<organism evidence="4 5">
    <name type="scientific">Ciona intestinalis</name>
    <name type="common">Transparent sea squirt</name>
    <name type="synonym">Ascidia intestinalis</name>
    <dbReference type="NCBI Taxonomy" id="7719"/>
    <lineage>
        <taxon>Eukaryota</taxon>
        <taxon>Metazoa</taxon>
        <taxon>Chordata</taxon>
        <taxon>Tunicata</taxon>
        <taxon>Ascidiacea</taxon>
        <taxon>Phlebobranchia</taxon>
        <taxon>Cionidae</taxon>
        <taxon>Ciona</taxon>
    </lineage>
</organism>
<reference evidence="4" key="2">
    <citation type="journal article" date="2008" name="Genome Biol.">
        <title>Improved genome assembly and evidence-based global gene model set for the chordate Ciona intestinalis: new insight into intron and operon populations.</title>
        <authorList>
            <person name="Satou Y."/>
            <person name="Mineta K."/>
            <person name="Ogasawara M."/>
            <person name="Sasakura Y."/>
            <person name="Shoguchi E."/>
            <person name="Ueno K."/>
            <person name="Yamada L."/>
            <person name="Matsumoto J."/>
            <person name="Wasserscheid J."/>
            <person name="Dewar K."/>
            <person name="Wiley G.B."/>
            <person name="Macmil S.L."/>
            <person name="Roe B.A."/>
            <person name="Zeller R.W."/>
            <person name="Hastings K.E."/>
            <person name="Lemaire P."/>
            <person name="Lindquist E."/>
            <person name="Endo T."/>
            <person name="Hotta K."/>
            <person name="Inaba K."/>
        </authorList>
    </citation>
    <scope>NUCLEOTIDE SEQUENCE [LARGE SCALE GENOMIC DNA]</scope>
    <source>
        <strain evidence="4">wild type</strain>
    </source>
</reference>
<evidence type="ECO:0000313" key="4">
    <source>
        <dbReference type="Ensembl" id="ENSCINP00000032352.1"/>
    </source>
</evidence>